<dbReference type="NCBIfam" id="TIGR00099">
    <property type="entry name" value="Cof-subfamily"/>
    <property type="match status" value="1"/>
</dbReference>
<dbReference type="SFLD" id="SFLDS00003">
    <property type="entry name" value="Haloacid_Dehalogenase"/>
    <property type="match status" value="1"/>
</dbReference>
<dbReference type="PROSITE" id="PS01229">
    <property type="entry name" value="COF_2"/>
    <property type="match status" value="1"/>
</dbReference>
<dbReference type="PANTHER" id="PTHR10000">
    <property type="entry name" value="PHOSPHOSERINE PHOSPHATASE"/>
    <property type="match status" value="1"/>
</dbReference>
<organism evidence="1 2">
    <name type="scientific">Dorea hominis</name>
    <dbReference type="NCBI Taxonomy" id="2763040"/>
    <lineage>
        <taxon>Bacteria</taxon>
        <taxon>Bacillati</taxon>
        <taxon>Bacillota</taxon>
        <taxon>Clostridia</taxon>
        <taxon>Lachnospirales</taxon>
        <taxon>Lachnospiraceae</taxon>
        <taxon>Dorea</taxon>
    </lineage>
</organism>
<comment type="caution">
    <text evidence="1">The sequence shown here is derived from an EMBL/GenBank/DDBJ whole genome shotgun (WGS) entry which is preliminary data.</text>
</comment>
<dbReference type="InterPro" id="IPR036412">
    <property type="entry name" value="HAD-like_sf"/>
</dbReference>
<keyword evidence="2" id="KW-1185">Reference proteome</keyword>
<evidence type="ECO:0000313" key="2">
    <source>
        <dbReference type="Proteomes" id="UP000647235"/>
    </source>
</evidence>
<dbReference type="InterPro" id="IPR000150">
    <property type="entry name" value="Cof"/>
</dbReference>
<evidence type="ECO:0000313" key="1">
    <source>
        <dbReference type="EMBL" id="MBC5665541.1"/>
    </source>
</evidence>
<dbReference type="PROSITE" id="PS01228">
    <property type="entry name" value="COF_1"/>
    <property type="match status" value="1"/>
</dbReference>
<dbReference type="PANTHER" id="PTHR10000:SF8">
    <property type="entry name" value="HAD SUPERFAMILY HYDROLASE-LIKE, TYPE 3"/>
    <property type="match status" value="1"/>
</dbReference>
<dbReference type="Gene3D" id="3.30.1240.10">
    <property type="match status" value="1"/>
</dbReference>
<dbReference type="CDD" id="cd07516">
    <property type="entry name" value="HAD_Pase"/>
    <property type="match status" value="1"/>
</dbReference>
<gene>
    <name evidence="1" type="ORF">H8S07_09700</name>
</gene>
<dbReference type="EMBL" id="JACOOY010000011">
    <property type="protein sequence ID" value="MBC5665541.1"/>
    <property type="molecule type" value="Genomic_DNA"/>
</dbReference>
<protein>
    <submittedName>
        <fullName evidence="1">HAD family phosphatase</fullName>
    </submittedName>
</protein>
<dbReference type="Proteomes" id="UP000647235">
    <property type="component" value="Unassembled WGS sequence"/>
</dbReference>
<name>A0ABR7EW08_9FIRM</name>
<dbReference type="Gene3D" id="3.40.50.1000">
    <property type="entry name" value="HAD superfamily/HAD-like"/>
    <property type="match status" value="1"/>
</dbReference>
<dbReference type="InterPro" id="IPR006379">
    <property type="entry name" value="HAD-SF_hydro_IIB"/>
</dbReference>
<dbReference type="SFLD" id="SFLDG01140">
    <property type="entry name" value="C2.B:_Phosphomannomutase_and_P"/>
    <property type="match status" value="1"/>
</dbReference>
<dbReference type="RefSeq" id="WP_186855942.1">
    <property type="nucleotide sequence ID" value="NZ_JACOOY010000011.1"/>
</dbReference>
<dbReference type="SUPFAM" id="SSF56784">
    <property type="entry name" value="HAD-like"/>
    <property type="match status" value="1"/>
</dbReference>
<proteinExistence type="predicted"/>
<dbReference type="InterPro" id="IPR023214">
    <property type="entry name" value="HAD_sf"/>
</dbReference>
<accession>A0ABR7EW08</accession>
<dbReference type="NCBIfam" id="TIGR01484">
    <property type="entry name" value="HAD-SF-IIB"/>
    <property type="match status" value="1"/>
</dbReference>
<dbReference type="Pfam" id="PF08282">
    <property type="entry name" value="Hydrolase_3"/>
    <property type="match status" value="1"/>
</dbReference>
<reference evidence="1 2" key="1">
    <citation type="submission" date="2020-08" db="EMBL/GenBank/DDBJ databases">
        <title>Genome public.</title>
        <authorList>
            <person name="Liu C."/>
            <person name="Sun Q."/>
        </authorList>
    </citation>
    <scope>NUCLEOTIDE SEQUENCE [LARGE SCALE GENOMIC DNA]</scope>
    <source>
        <strain evidence="1 2">NSJ-36</strain>
    </source>
</reference>
<sequence>MRIKCRIIGFDLDGTLLNSEKHIAEHTREVLTRAVEQGIWILPVTGRPLGGLPKEVVEFPGVQYAITANGARIMETQTGGCLYERLVPVKTAEQIMEIFSDYDALREVYYGGKGYAEAEEFSRVGEYMRSPQMAAYVRATRTPVPDILQLIREKGQDTDKVQGVFKIDEERTEARKRLEAVEGIEVTGALSNNIEVNAAGVDKGNAILWFADHLGIPHEEVAGFGDGNNDIQLLKKAGIGVAMANATDQVKAVSDYITGTNDEDGVATFIEKYIL</sequence>